<organism evidence="3 5">
    <name type="scientific">Halapricum hydrolyticum</name>
    <dbReference type="NCBI Taxonomy" id="2979991"/>
    <lineage>
        <taxon>Archaea</taxon>
        <taxon>Methanobacteriati</taxon>
        <taxon>Methanobacteriota</taxon>
        <taxon>Stenosarchaea group</taxon>
        <taxon>Halobacteria</taxon>
        <taxon>Halobacteriales</taxon>
        <taxon>Haloarculaceae</taxon>
        <taxon>Halapricum</taxon>
    </lineage>
</organism>
<reference evidence="3" key="1">
    <citation type="submission" date="2023-02" db="EMBL/GenBank/DDBJ databases">
        <title>Enrichment on poylsaccharides allowed isolation of novel metabolic and taxonomic groups of Haloarchaea.</title>
        <authorList>
            <person name="Sorokin D.Y."/>
            <person name="Elcheninov A.G."/>
            <person name="Khizhniak T.V."/>
            <person name="Kolganova T.V."/>
            <person name="Kublanov I.V."/>
        </authorList>
    </citation>
    <scope>NUCLEOTIDE SEQUENCE</scope>
    <source>
        <strain evidence="2 4">HArc-curdl5-1</strain>
        <strain evidence="3">HArc-curdl7</strain>
    </source>
</reference>
<keyword evidence="4" id="KW-1185">Reference proteome</keyword>
<dbReference type="AlphaFoldDB" id="A0AAE3I9M1"/>
<dbReference type="Pfam" id="PF24381">
    <property type="entry name" value="DUF7537"/>
    <property type="match status" value="1"/>
</dbReference>
<dbReference type="InterPro" id="IPR055959">
    <property type="entry name" value="DUF7537"/>
</dbReference>
<protein>
    <submittedName>
        <fullName evidence="3">Uncharacterized protein</fullName>
    </submittedName>
</protein>
<comment type="caution">
    <text evidence="3">The sequence shown here is derived from an EMBL/GenBank/DDBJ whole genome shotgun (WGS) entry which is preliminary data.</text>
</comment>
<dbReference type="RefSeq" id="WP_315907268.1">
    <property type="nucleotide sequence ID" value="NZ_JAOPKC010000001.1"/>
</dbReference>
<evidence type="ECO:0000313" key="5">
    <source>
        <dbReference type="Proteomes" id="UP001209746"/>
    </source>
</evidence>
<feature type="region of interest" description="Disordered" evidence="1">
    <location>
        <begin position="28"/>
        <end position="72"/>
    </location>
</feature>
<evidence type="ECO:0000313" key="2">
    <source>
        <dbReference type="EMBL" id="MCU4716493.1"/>
    </source>
</evidence>
<dbReference type="EMBL" id="JAOPKC010000001">
    <property type="protein sequence ID" value="MCU4716493.1"/>
    <property type="molecule type" value="Genomic_DNA"/>
</dbReference>
<evidence type="ECO:0000256" key="1">
    <source>
        <dbReference type="SAM" id="MobiDB-lite"/>
    </source>
</evidence>
<accession>A0AAE3I9M1</accession>
<dbReference type="EMBL" id="JAOPKD010000001">
    <property type="protein sequence ID" value="MCU4725902.1"/>
    <property type="molecule type" value="Genomic_DNA"/>
</dbReference>
<evidence type="ECO:0000313" key="3">
    <source>
        <dbReference type="EMBL" id="MCU4725902.1"/>
    </source>
</evidence>
<feature type="compositionally biased region" description="Low complexity" evidence="1">
    <location>
        <begin position="28"/>
        <end position="57"/>
    </location>
</feature>
<proteinExistence type="predicted"/>
<dbReference type="Proteomes" id="UP001209746">
    <property type="component" value="Unassembled WGS sequence"/>
</dbReference>
<sequence length="299" mass="31732">MDRLLSPQTKRIVLVVLAVALVALAGCSTGDTTPTETTDDYPLTETTTDPADGTTTDPADETTTEPPASDVDPEELAANHAERIDAASSLTASQQVLVRQTTGGNTSVSDTQMVSYYDLADRVGLQTATKSVTAPQYATKQRTDKYTAGDETFLRANSSTSQQAEYYYDQQPYNYSAPPTPVNFTSAGWTGLYENMNASLQEQGTTEFGNETVTRYTASGQASLPVLSAGAGSSFSELDQINATVLVTDDGLVTSTTVRASGTSVRGTDLAIAYQYTVTDLNETTVTEPAWTENVNATG</sequence>
<dbReference type="Proteomes" id="UP001208186">
    <property type="component" value="Unassembled WGS sequence"/>
</dbReference>
<name>A0AAE3I9M1_9EURY</name>
<dbReference type="PROSITE" id="PS51257">
    <property type="entry name" value="PROKAR_LIPOPROTEIN"/>
    <property type="match status" value="1"/>
</dbReference>
<gene>
    <name evidence="3" type="ORF">OB914_02805</name>
    <name evidence="2" type="ORF">OB916_00215</name>
</gene>
<evidence type="ECO:0000313" key="4">
    <source>
        <dbReference type="Proteomes" id="UP001208186"/>
    </source>
</evidence>